<evidence type="ECO:0000256" key="1">
    <source>
        <dbReference type="ARBA" id="ARBA00004479"/>
    </source>
</evidence>
<dbReference type="Pfam" id="PF07686">
    <property type="entry name" value="V-set"/>
    <property type="match status" value="1"/>
</dbReference>
<evidence type="ECO:0000259" key="10">
    <source>
        <dbReference type="PROSITE" id="PS50188"/>
    </source>
</evidence>
<protein>
    <recommendedName>
        <fullName evidence="14">Butyrophilin-like protein 10</fullName>
    </recommendedName>
</protein>
<feature type="domain" description="Ig-like" evidence="11">
    <location>
        <begin position="288"/>
        <end position="374"/>
    </location>
</feature>
<feature type="transmembrane region" description="Helical" evidence="9">
    <location>
        <begin position="390"/>
        <end position="415"/>
    </location>
</feature>
<evidence type="ECO:0000256" key="7">
    <source>
        <dbReference type="ARBA" id="ARBA00023319"/>
    </source>
</evidence>
<dbReference type="InterPro" id="IPR013783">
    <property type="entry name" value="Ig-like_fold"/>
</dbReference>
<keyword evidence="4" id="KW-0732">Signal</keyword>
<dbReference type="InterPro" id="IPR007110">
    <property type="entry name" value="Ig-like_dom"/>
</dbReference>
<dbReference type="InterPro" id="IPR013106">
    <property type="entry name" value="Ig_V-set"/>
</dbReference>
<feature type="compositionally biased region" description="Basic and acidic residues" evidence="8">
    <location>
        <begin position="635"/>
        <end position="648"/>
    </location>
</feature>
<evidence type="ECO:0000313" key="12">
    <source>
        <dbReference type="Ensembl" id="ENSFCTP00005052764.1"/>
    </source>
</evidence>
<feature type="region of interest" description="Disordered" evidence="8">
    <location>
        <begin position="19"/>
        <end position="40"/>
    </location>
</feature>
<dbReference type="InterPro" id="IPR053896">
    <property type="entry name" value="BTN3A2-like_Ig-C"/>
</dbReference>
<feature type="region of interest" description="Disordered" evidence="8">
    <location>
        <begin position="620"/>
        <end position="667"/>
    </location>
</feature>
<dbReference type="InterPro" id="IPR043136">
    <property type="entry name" value="B30.2/SPRY_sf"/>
</dbReference>
<accession>A0ABI8A0Q2</accession>
<dbReference type="Ensembl" id="ENSFCTT00005074962.1">
    <property type="protein sequence ID" value="ENSFCTP00005052764.1"/>
    <property type="gene ID" value="ENSFCTG00005026457.1"/>
</dbReference>
<evidence type="ECO:0008006" key="14">
    <source>
        <dbReference type="Google" id="ProtNLM"/>
    </source>
</evidence>
<evidence type="ECO:0000259" key="11">
    <source>
        <dbReference type="PROSITE" id="PS50835"/>
    </source>
</evidence>
<dbReference type="GeneTree" id="ENSGT00940000158017"/>
<dbReference type="SMART" id="SM00589">
    <property type="entry name" value="PRY"/>
    <property type="match status" value="1"/>
</dbReference>
<dbReference type="PRINTS" id="PR01407">
    <property type="entry name" value="BUTYPHLNCDUF"/>
</dbReference>
<dbReference type="PROSITE" id="PS50188">
    <property type="entry name" value="B302_SPRY"/>
    <property type="match status" value="1"/>
</dbReference>
<comment type="subcellular location">
    <subcellularLocation>
        <location evidence="1">Membrane</location>
        <topology evidence="1">Single-pass type I membrane protein</topology>
    </subcellularLocation>
</comment>
<dbReference type="Pfam" id="PF13765">
    <property type="entry name" value="PRY"/>
    <property type="match status" value="1"/>
</dbReference>
<dbReference type="SUPFAM" id="SSF49899">
    <property type="entry name" value="Concanavalin A-like lectins/glucanases"/>
    <property type="match status" value="1"/>
</dbReference>
<evidence type="ECO:0000256" key="8">
    <source>
        <dbReference type="SAM" id="MobiDB-lite"/>
    </source>
</evidence>
<evidence type="ECO:0000256" key="4">
    <source>
        <dbReference type="ARBA" id="ARBA00022729"/>
    </source>
</evidence>
<keyword evidence="7" id="KW-0393">Immunoglobulin domain</keyword>
<dbReference type="InterPro" id="IPR006574">
    <property type="entry name" value="PRY"/>
</dbReference>
<dbReference type="InterPro" id="IPR050504">
    <property type="entry name" value="IgSF_BTN/MOG"/>
</dbReference>
<organism evidence="12 13">
    <name type="scientific">Felis catus</name>
    <name type="common">Cat</name>
    <name type="synonym">Felis silvestris catus</name>
    <dbReference type="NCBI Taxonomy" id="9685"/>
    <lineage>
        <taxon>Eukaryota</taxon>
        <taxon>Metazoa</taxon>
        <taxon>Chordata</taxon>
        <taxon>Craniata</taxon>
        <taxon>Vertebrata</taxon>
        <taxon>Euteleostomi</taxon>
        <taxon>Mammalia</taxon>
        <taxon>Eutheria</taxon>
        <taxon>Laurasiatheria</taxon>
        <taxon>Carnivora</taxon>
        <taxon>Feliformia</taxon>
        <taxon>Felidae</taxon>
        <taxon>Felinae</taxon>
        <taxon>Felis</taxon>
    </lineage>
</organism>
<evidence type="ECO:0000256" key="2">
    <source>
        <dbReference type="ARBA" id="ARBA00007591"/>
    </source>
</evidence>
<dbReference type="SUPFAM" id="SSF48726">
    <property type="entry name" value="Immunoglobulin"/>
    <property type="match status" value="2"/>
</dbReference>
<dbReference type="SMART" id="SM00409">
    <property type="entry name" value="IG"/>
    <property type="match status" value="1"/>
</dbReference>
<proteinExistence type="inferred from homology"/>
<dbReference type="Gene3D" id="2.60.40.10">
    <property type="entry name" value="Immunoglobulins"/>
    <property type="match status" value="2"/>
</dbReference>
<dbReference type="InterPro" id="IPR003599">
    <property type="entry name" value="Ig_sub"/>
</dbReference>
<dbReference type="PROSITE" id="PS50835">
    <property type="entry name" value="IG_LIKE"/>
    <property type="match status" value="2"/>
</dbReference>
<dbReference type="PANTHER" id="PTHR24100:SF133">
    <property type="entry name" value="BUTYROPHILIN-LIKE PROTEIN 10 PSEUDOGENE-RELATED"/>
    <property type="match status" value="1"/>
</dbReference>
<dbReference type="InterPro" id="IPR013320">
    <property type="entry name" value="ConA-like_dom_sf"/>
</dbReference>
<feature type="compositionally biased region" description="Basic and acidic residues" evidence="8">
    <location>
        <begin position="28"/>
        <end position="39"/>
    </location>
</feature>
<evidence type="ECO:0000256" key="9">
    <source>
        <dbReference type="SAM" id="Phobius"/>
    </source>
</evidence>
<feature type="domain" description="B30.2/SPRY" evidence="10">
    <location>
        <begin position="431"/>
        <end position="625"/>
    </location>
</feature>
<keyword evidence="13" id="KW-1185">Reference proteome</keyword>
<dbReference type="Pfam" id="PF22705">
    <property type="entry name" value="C2-set_3"/>
    <property type="match status" value="1"/>
</dbReference>
<sequence>MRRTRNSALPGTRRIHAYSYSNVSGGTEHQDRQTLDHKGPQTGLWIRTSTRHWMTQALAFPGPQRPTQRKAQLVIFPESPRILQKLGSSAAALSYHIWKTCSTPSWNLWRSQVIPSKPQNLPGKPYSPTTWKAMANTQGRDIFPPSCSIIFLLLQLLSCSLSANGKADFSVSGPGQRVLAMVGESVKLRCHLSLNISVKDMEVRWYREELSPAVHLRKKGKDVPEEQMWQYEGRTTFLMSGLAQDQAVLTIHNVTVFDNGTFHCKFKDGMASAETTLWLRVAGLGSEPRIQVRAGQDEGIRAECTSEGWYPEPQVEWRDFRGQTLPSTTNLTVSPTTGLFAVVSNVTVWDRDVGNLSCSLSNPLLQERMEAKICLPDPLLAQLSRSFPSMAWRTVLPVILIVVGLVATGATCLFWKRQRDRDRVQLEEEKLYREEEQLSQGWPEDVIYVSPSLDPDTASPKLALSEDRKTVRRLFFEQELPNAPSRFDRDPCVLGLEQFSAGRYYWEVQVGHRKAWNLGVCLESLDRKGRIPKSPQHGLWALELYKEGFWALAFPRVRLHLSEPLHRVGVFLDCDAGRISFYSVSNGSLIYAFSGLSFSAPLRPFFCLWTHDPSPLTICSERQPPEALGPPQGEGQDRWEPSSSKTHDLSAPACHQFGGDVSILSPS</sequence>
<evidence type="ECO:0000256" key="3">
    <source>
        <dbReference type="ARBA" id="ARBA00022692"/>
    </source>
</evidence>
<dbReference type="SMART" id="SM00406">
    <property type="entry name" value="IGv"/>
    <property type="match status" value="1"/>
</dbReference>
<dbReference type="Pfam" id="PF00622">
    <property type="entry name" value="SPRY"/>
    <property type="match status" value="1"/>
</dbReference>
<dbReference type="SMART" id="SM00449">
    <property type="entry name" value="SPRY"/>
    <property type="match status" value="1"/>
</dbReference>
<evidence type="ECO:0000256" key="5">
    <source>
        <dbReference type="ARBA" id="ARBA00022989"/>
    </source>
</evidence>
<dbReference type="PANTHER" id="PTHR24100">
    <property type="entry name" value="BUTYROPHILIN"/>
    <property type="match status" value="1"/>
</dbReference>
<keyword evidence="3 9" id="KW-0812">Transmembrane</keyword>
<evidence type="ECO:0000313" key="13">
    <source>
        <dbReference type="Proteomes" id="UP000823872"/>
    </source>
</evidence>
<dbReference type="InterPro" id="IPR003877">
    <property type="entry name" value="SPRY_dom"/>
</dbReference>
<reference evidence="12" key="3">
    <citation type="submission" date="2025-09" db="UniProtKB">
        <authorList>
            <consortium name="Ensembl"/>
        </authorList>
    </citation>
    <scope>IDENTIFICATION</scope>
    <source>
        <strain evidence="12">breed Abyssinian</strain>
    </source>
</reference>
<dbReference type="Proteomes" id="UP000823872">
    <property type="component" value="Chromosome A1"/>
</dbReference>
<comment type="similarity">
    <text evidence="2">Belongs to the immunoglobulin superfamily. BTN/MOG family.</text>
</comment>
<keyword evidence="5 9" id="KW-1133">Transmembrane helix</keyword>
<name>A0ABI8A0Q2_FELCA</name>
<keyword evidence="6 9" id="KW-0472">Membrane</keyword>
<feature type="domain" description="Ig-like" evidence="11">
    <location>
        <begin position="183"/>
        <end position="276"/>
    </location>
</feature>
<dbReference type="Gene3D" id="2.60.120.920">
    <property type="match status" value="1"/>
</dbReference>
<dbReference type="InterPro" id="IPR003879">
    <property type="entry name" value="Butyrophylin_SPRY"/>
</dbReference>
<dbReference type="InterPro" id="IPR036179">
    <property type="entry name" value="Ig-like_dom_sf"/>
</dbReference>
<dbReference type="InterPro" id="IPR001870">
    <property type="entry name" value="B30.2/SPRY"/>
</dbReference>
<evidence type="ECO:0000256" key="6">
    <source>
        <dbReference type="ARBA" id="ARBA00023136"/>
    </source>
</evidence>
<reference evidence="12 13" key="1">
    <citation type="submission" date="2021-02" db="EMBL/GenBank/DDBJ databases">
        <title>Safari Cat Assemblies.</title>
        <authorList>
            <person name="Bredemeyer K.R."/>
            <person name="Murphy W.J."/>
        </authorList>
    </citation>
    <scope>NUCLEOTIDE SEQUENCE [LARGE SCALE GENOMIC DNA]</scope>
</reference>
<reference evidence="12" key="2">
    <citation type="submission" date="2025-08" db="UniProtKB">
        <authorList>
            <consortium name="Ensembl"/>
        </authorList>
    </citation>
    <scope>IDENTIFICATION</scope>
    <source>
        <strain evidence="12">breed Abyssinian</strain>
    </source>
</reference>